<proteinExistence type="predicted"/>
<dbReference type="EMBL" id="JAYFUH010000092">
    <property type="protein sequence ID" value="MEA5667592.1"/>
    <property type="molecule type" value="Genomic_DNA"/>
</dbReference>
<evidence type="ECO:0000313" key="2">
    <source>
        <dbReference type="EMBL" id="MEA5667592.1"/>
    </source>
</evidence>
<evidence type="ECO:0000313" key="3">
    <source>
        <dbReference type="Proteomes" id="UP001301653"/>
    </source>
</evidence>
<reference evidence="2 3" key="1">
    <citation type="submission" date="2023-12" db="EMBL/GenBank/DDBJ databases">
        <title>Stenotrophomonas guangdongensis sp. nov., isolated from wilted pepper plants (Capsicum annuum).</title>
        <authorList>
            <person name="Qiu M."/>
            <person name="Li Y."/>
            <person name="Liu Q."/>
            <person name="Zhang X."/>
            <person name="Huang Y."/>
            <person name="Guo R."/>
            <person name="Hu M."/>
            <person name="Zhou J."/>
            <person name="Zhou X."/>
        </authorList>
    </citation>
    <scope>NUCLEOTIDE SEQUENCE [LARGE SCALE GENOMIC DNA]</scope>
    <source>
        <strain evidence="2 3">MH1</strain>
    </source>
</reference>
<sequence>MMLAGVASAQQAAPQAVAPALSPPPVDGTALPSPPPATAGGNVTTLGEVRAIKPEDDQPLDLYRFKNPVQAEPNRFSKNWSEPPTVEEVSLGGGYVMMGIYYGLAKAAQGFNKLTHAPAQIQSAIARPPPELTPEQQRRAASFCAQQDCVQPAEGR</sequence>
<feature type="compositionally biased region" description="Pro residues" evidence="1">
    <location>
        <begin position="21"/>
        <end position="37"/>
    </location>
</feature>
<accession>A0ABU5V3P8</accession>
<comment type="caution">
    <text evidence="2">The sequence shown here is derived from an EMBL/GenBank/DDBJ whole genome shotgun (WGS) entry which is preliminary data.</text>
</comment>
<gene>
    <name evidence="2" type="ORF">VA603_08635</name>
</gene>
<dbReference type="RefSeq" id="WP_323438546.1">
    <property type="nucleotide sequence ID" value="NZ_JAYFUH010000092.1"/>
</dbReference>
<dbReference type="Proteomes" id="UP001301653">
    <property type="component" value="Unassembled WGS sequence"/>
</dbReference>
<feature type="region of interest" description="Disordered" evidence="1">
    <location>
        <begin position="127"/>
        <end position="156"/>
    </location>
</feature>
<organism evidence="2 3">
    <name type="scientific">Stenotrophomonas capsici</name>
    <dbReference type="NCBI Taxonomy" id="3110230"/>
    <lineage>
        <taxon>Bacteria</taxon>
        <taxon>Pseudomonadati</taxon>
        <taxon>Pseudomonadota</taxon>
        <taxon>Gammaproteobacteria</taxon>
        <taxon>Lysobacterales</taxon>
        <taxon>Lysobacteraceae</taxon>
        <taxon>Stenotrophomonas</taxon>
    </lineage>
</organism>
<protein>
    <submittedName>
        <fullName evidence="2">Uncharacterized protein</fullName>
    </submittedName>
</protein>
<name>A0ABU5V3P8_9GAMM</name>
<keyword evidence="3" id="KW-1185">Reference proteome</keyword>
<evidence type="ECO:0000256" key="1">
    <source>
        <dbReference type="SAM" id="MobiDB-lite"/>
    </source>
</evidence>
<feature type="region of interest" description="Disordered" evidence="1">
    <location>
        <begin position="13"/>
        <end position="46"/>
    </location>
</feature>